<keyword evidence="2" id="KW-0472">Membrane</keyword>
<feature type="transmembrane region" description="Helical" evidence="2">
    <location>
        <begin position="81"/>
        <end position="103"/>
    </location>
</feature>
<feature type="transmembrane region" description="Helical" evidence="2">
    <location>
        <begin position="384"/>
        <end position="404"/>
    </location>
</feature>
<feature type="transmembrane region" description="Helical" evidence="2">
    <location>
        <begin position="216"/>
        <end position="233"/>
    </location>
</feature>
<protein>
    <recommendedName>
        <fullName evidence="5">O-antigen ligase</fullName>
    </recommendedName>
</protein>
<feature type="transmembrane region" description="Helical" evidence="2">
    <location>
        <begin position="360"/>
        <end position="378"/>
    </location>
</feature>
<keyword evidence="4" id="KW-1185">Reference proteome</keyword>
<dbReference type="RefSeq" id="WP_092680414.1">
    <property type="nucleotide sequence ID" value="NZ_FNMZ01000002.1"/>
</dbReference>
<feature type="transmembrane region" description="Helical" evidence="2">
    <location>
        <begin position="13"/>
        <end position="32"/>
    </location>
</feature>
<evidence type="ECO:0000313" key="3">
    <source>
        <dbReference type="EMBL" id="SDW70250.1"/>
    </source>
</evidence>
<reference evidence="3 4" key="1">
    <citation type="submission" date="2016-10" db="EMBL/GenBank/DDBJ databases">
        <authorList>
            <person name="de Groot N.N."/>
        </authorList>
    </citation>
    <scope>NUCLEOTIDE SEQUENCE [LARGE SCALE GENOMIC DNA]</scope>
    <source>
        <strain evidence="3 4">DSM 17890</strain>
    </source>
</reference>
<organism evidence="3 4">
    <name type="scientific">Albimonas donghaensis</name>
    <dbReference type="NCBI Taxonomy" id="356660"/>
    <lineage>
        <taxon>Bacteria</taxon>
        <taxon>Pseudomonadati</taxon>
        <taxon>Pseudomonadota</taxon>
        <taxon>Alphaproteobacteria</taxon>
        <taxon>Rhodobacterales</taxon>
        <taxon>Paracoccaceae</taxon>
        <taxon>Albimonas</taxon>
    </lineage>
</organism>
<dbReference type="STRING" id="356660.SAMN05444336_102135"/>
<feature type="transmembrane region" description="Helical" evidence="2">
    <location>
        <begin position="115"/>
        <end position="136"/>
    </location>
</feature>
<proteinExistence type="predicted"/>
<accession>A0A1H2VPN5</accession>
<evidence type="ECO:0000256" key="2">
    <source>
        <dbReference type="SAM" id="Phobius"/>
    </source>
</evidence>
<name>A0A1H2VPN5_9RHOB</name>
<evidence type="ECO:0000256" key="1">
    <source>
        <dbReference type="SAM" id="MobiDB-lite"/>
    </source>
</evidence>
<dbReference type="PANTHER" id="PTHR37422:SF13">
    <property type="entry name" value="LIPOPOLYSACCHARIDE BIOSYNTHESIS PROTEIN PA4999-RELATED"/>
    <property type="match status" value="1"/>
</dbReference>
<feature type="transmembrane region" description="Helical" evidence="2">
    <location>
        <begin position="39"/>
        <end position="61"/>
    </location>
</feature>
<feature type="transmembrane region" description="Helical" evidence="2">
    <location>
        <begin position="240"/>
        <end position="263"/>
    </location>
</feature>
<keyword evidence="2" id="KW-0812">Transmembrane</keyword>
<dbReference type="OrthoDB" id="9936089at2"/>
<dbReference type="EMBL" id="FNMZ01000002">
    <property type="protein sequence ID" value="SDW70250.1"/>
    <property type="molecule type" value="Genomic_DNA"/>
</dbReference>
<keyword evidence="2" id="KW-1133">Transmembrane helix</keyword>
<feature type="region of interest" description="Disordered" evidence="1">
    <location>
        <begin position="418"/>
        <end position="437"/>
    </location>
</feature>
<feature type="transmembrane region" description="Helical" evidence="2">
    <location>
        <begin position="167"/>
        <end position="185"/>
    </location>
</feature>
<feature type="transmembrane region" description="Helical" evidence="2">
    <location>
        <begin position="325"/>
        <end position="348"/>
    </location>
</feature>
<evidence type="ECO:0008006" key="5">
    <source>
        <dbReference type="Google" id="ProtNLM"/>
    </source>
</evidence>
<dbReference type="InterPro" id="IPR051533">
    <property type="entry name" value="WaaL-like"/>
</dbReference>
<gene>
    <name evidence="3" type="ORF">SAMN05444336_102135</name>
</gene>
<sequence>MIADRYIRRTVEAVALLSPFMGTVIAGFPISIIDFMLPLFLLILFTGGIAASPVAGFYLAYIAVCLVSPLFQAGDIGLGDIARSMIAAMRQVSIFAPFFLVFCIKDLDEAYIQRIIRLAVIGLFISVAAGLFMHYAGISVRDSQQFWERSLGRYSASSRAGGLSGNTGAYGLTIVAFAMALFVAMPATDQKVSRPFAWISAGMIVLATVLSSSRGGMLQLLLMVAPLVILGRIKIGPTPVLALGLAISGGVLLVSLSGGALPISFDSVIFQRLDIFNLSGSSQFLDSARASLFARAIDSLPDYWMFGVGYKRQIEALQMVVDNSFLLVLLETGAFALIFFSLFWLFLLYRIVTLMRRERILSVVVLFIYLSVIARMMISAVHTNWSSMPVIYLLMALLLRASALRADRLAAQRRGAAPTAGASARAPDGGPAPLGAA</sequence>
<evidence type="ECO:0000313" key="4">
    <source>
        <dbReference type="Proteomes" id="UP000199118"/>
    </source>
</evidence>
<dbReference type="Proteomes" id="UP000199118">
    <property type="component" value="Unassembled WGS sequence"/>
</dbReference>
<dbReference type="PANTHER" id="PTHR37422">
    <property type="entry name" value="TEICHURONIC ACID BIOSYNTHESIS PROTEIN TUAE"/>
    <property type="match status" value="1"/>
</dbReference>
<dbReference type="AlphaFoldDB" id="A0A1H2VPN5"/>
<feature type="transmembrane region" description="Helical" evidence="2">
    <location>
        <begin position="192"/>
        <end position="210"/>
    </location>
</feature>